<dbReference type="OrthoDB" id="3884315at2759"/>
<protein>
    <submittedName>
        <fullName evidence="2">Uncharacterized protein</fullName>
    </submittedName>
</protein>
<feature type="region of interest" description="Disordered" evidence="1">
    <location>
        <begin position="1"/>
        <end position="51"/>
    </location>
</feature>
<evidence type="ECO:0000256" key="1">
    <source>
        <dbReference type="SAM" id="MobiDB-lite"/>
    </source>
</evidence>
<sequence>MYITLEIETRYHERKKEKMPEASKSVSSHHQNSSRSNQKKKKNFHSKKRDNPYYSFLNKEFKLKGSEKERRLKEGLCAYCGGKHNLKACVKWPQNQLAKPSGKFPIQGKS</sequence>
<organism evidence="2 3">
    <name type="scientific">Austropuccinia psidii MF-1</name>
    <dbReference type="NCBI Taxonomy" id="1389203"/>
    <lineage>
        <taxon>Eukaryota</taxon>
        <taxon>Fungi</taxon>
        <taxon>Dikarya</taxon>
        <taxon>Basidiomycota</taxon>
        <taxon>Pucciniomycotina</taxon>
        <taxon>Pucciniomycetes</taxon>
        <taxon>Pucciniales</taxon>
        <taxon>Sphaerophragmiaceae</taxon>
        <taxon>Austropuccinia</taxon>
    </lineage>
</organism>
<keyword evidence="3" id="KW-1185">Reference proteome</keyword>
<gene>
    <name evidence="2" type="ORF">O181_107734</name>
</gene>
<feature type="compositionally biased region" description="Basic and acidic residues" evidence="1">
    <location>
        <begin position="7"/>
        <end position="21"/>
    </location>
</feature>
<feature type="compositionally biased region" description="Basic residues" evidence="1">
    <location>
        <begin position="37"/>
        <end position="48"/>
    </location>
</feature>
<dbReference type="Proteomes" id="UP000765509">
    <property type="component" value="Unassembled WGS sequence"/>
</dbReference>
<accession>A0A9Q3JTM9</accession>
<evidence type="ECO:0000313" key="3">
    <source>
        <dbReference type="Proteomes" id="UP000765509"/>
    </source>
</evidence>
<dbReference type="AlphaFoldDB" id="A0A9Q3JTM9"/>
<proteinExistence type="predicted"/>
<feature type="compositionally biased region" description="Low complexity" evidence="1">
    <location>
        <begin position="23"/>
        <end position="36"/>
    </location>
</feature>
<dbReference type="EMBL" id="AVOT02081854">
    <property type="protein sequence ID" value="MBW0568019.1"/>
    <property type="molecule type" value="Genomic_DNA"/>
</dbReference>
<comment type="caution">
    <text evidence="2">The sequence shown here is derived from an EMBL/GenBank/DDBJ whole genome shotgun (WGS) entry which is preliminary data.</text>
</comment>
<reference evidence="2" key="1">
    <citation type="submission" date="2021-03" db="EMBL/GenBank/DDBJ databases">
        <title>Draft genome sequence of rust myrtle Austropuccinia psidii MF-1, a brazilian biotype.</title>
        <authorList>
            <person name="Quecine M.C."/>
            <person name="Pachon D.M.R."/>
            <person name="Bonatelli M.L."/>
            <person name="Correr F.H."/>
            <person name="Franceschini L.M."/>
            <person name="Leite T.F."/>
            <person name="Margarido G.R.A."/>
            <person name="Almeida C.A."/>
            <person name="Ferrarezi J.A."/>
            <person name="Labate C.A."/>
        </authorList>
    </citation>
    <scope>NUCLEOTIDE SEQUENCE</scope>
    <source>
        <strain evidence="2">MF-1</strain>
    </source>
</reference>
<evidence type="ECO:0000313" key="2">
    <source>
        <dbReference type="EMBL" id="MBW0568019.1"/>
    </source>
</evidence>
<name>A0A9Q3JTM9_9BASI</name>